<gene>
    <name evidence="2" type="ORF">C6V83_08615</name>
</gene>
<evidence type="ECO:0000256" key="1">
    <source>
        <dbReference type="SAM" id="Phobius"/>
    </source>
</evidence>
<feature type="transmembrane region" description="Helical" evidence="1">
    <location>
        <begin position="6"/>
        <end position="29"/>
    </location>
</feature>
<dbReference type="OrthoDB" id="5193416at2"/>
<protein>
    <submittedName>
        <fullName evidence="2">Uncharacterized protein</fullName>
    </submittedName>
</protein>
<sequence>MEDWIVNVGMVVIVLTVISVAGCVISMLFSSGVRRPKIPEYTLDQKWTRSPALFSATEIEPMALPRHFEPADTEGGYASGKW</sequence>
<keyword evidence="1" id="KW-0472">Membrane</keyword>
<keyword evidence="3" id="KW-1185">Reference proteome</keyword>
<reference evidence="2 3" key="1">
    <citation type="submission" date="2018-03" db="EMBL/GenBank/DDBJ databases">
        <title>Characteristics and genome of n-alkane degrading marine bacteria Gordonia iterans isolated from crude oil contaminated in Tae-an, South Korea.</title>
        <authorList>
            <person name="Lee S.-S."/>
            <person name="Kim H."/>
        </authorList>
    </citation>
    <scope>NUCLEOTIDE SEQUENCE [LARGE SCALE GENOMIC DNA]</scope>
    <source>
        <strain evidence="2 3">Co17</strain>
    </source>
</reference>
<keyword evidence="1" id="KW-1133">Transmembrane helix</keyword>
<accession>A0A2S0KF78</accession>
<evidence type="ECO:0000313" key="2">
    <source>
        <dbReference type="EMBL" id="AVM00323.1"/>
    </source>
</evidence>
<dbReference type="Proteomes" id="UP000239814">
    <property type="component" value="Chromosome"/>
</dbReference>
<keyword evidence="1" id="KW-0812">Transmembrane</keyword>
<dbReference type="EMBL" id="CP027433">
    <property type="protein sequence ID" value="AVM00323.1"/>
    <property type="molecule type" value="Genomic_DNA"/>
</dbReference>
<name>A0A2S0KF78_9ACTN</name>
<proteinExistence type="predicted"/>
<dbReference type="AlphaFoldDB" id="A0A2S0KF78"/>
<dbReference type="KEGG" id="git:C6V83_08615"/>
<organism evidence="2 3">
    <name type="scientific">Gordonia iterans</name>
    <dbReference type="NCBI Taxonomy" id="1004901"/>
    <lineage>
        <taxon>Bacteria</taxon>
        <taxon>Bacillati</taxon>
        <taxon>Actinomycetota</taxon>
        <taxon>Actinomycetes</taxon>
        <taxon>Mycobacteriales</taxon>
        <taxon>Gordoniaceae</taxon>
        <taxon>Gordonia</taxon>
    </lineage>
</organism>
<evidence type="ECO:0000313" key="3">
    <source>
        <dbReference type="Proteomes" id="UP000239814"/>
    </source>
</evidence>